<organism evidence="3">
    <name type="scientific">Hirondellea gigas</name>
    <dbReference type="NCBI Taxonomy" id="1518452"/>
    <lineage>
        <taxon>Eukaryota</taxon>
        <taxon>Metazoa</taxon>
        <taxon>Ecdysozoa</taxon>
        <taxon>Arthropoda</taxon>
        <taxon>Crustacea</taxon>
        <taxon>Multicrustacea</taxon>
        <taxon>Malacostraca</taxon>
        <taxon>Eumalacostraca</taxon>
        <taxon>Peracarida</taxon>
        <taxon>Amphipoda</taxon>
        <taxon>Amphilochidea</taxon>
        <taxon>Lysianassida</taxon>
        <taxon>Lysianassidira</taxon>
        <taxon>Lysianassoidea</taxon>
        <taxon>Lysianassidae</taxon>
        <taxon>Hirondellea</taxon>
    </lineage>
</organism>
<protein>
    <submittedName>
        <fullName evidence="3">PDZ domain-containing protein 11-like</fullName>
    </submittedName>
</protein>
<dbReference type="InterPro" id="IPR001478">
    <property type="entry name" value="PDZ"/>
</dbReference>
<dbReference type="AlphaFoldDB" id="A0A2P2I2S6"/>
<dbReference type="Gene3D" id="2.30.42.10">
    <property type="match status" value="1"/>
</dbReference>
<evidence type="ECO:0000313" key="3">
    <source>
        <dbReference type="EMBL" id="LAB68301.1"/>
    </source>
</evidence>
<dbReference type="InterPro" id="IPR036034">
    <property type="entry name" value="PDZ_sf"/>
</dbReference>
<dbReference type="SUPFAM" id="SSF50156">
    <property type="entry name" value="PDZ domain-like"/>
    <property type="match status" value="1"/>
</dbReference>
<feature type="region of interest" description="Disordered" evidence="1">
    <location>
        <begin position="1"/>
        <end position="25"/>
    </location>
</feature>
<dbReference type="EMBL" id="IACF01002656">
    <property type="protein sequence ID" value="LAB68301.1"/>
    <property type="molecule type" value="mRNA"/>
</dbReference>
<sequence length="159" mass="17860">MASSHLEVPAYEQPPPWIAPENRSEHPDYCNNPEPFLPRTVQLARTTATDALGFNIRGGKEHHCGIFLSKVMPNTEVHRLGLKEGDQLLWVNGINFEDIDHASAVKILKANTEVTMQVRYFPYGYRKTYERVGAVVSCPLYALYGSNNSPKDDRSTVAN</sequence>
<dbReference type="Pfam" id="PF00595">
    <property type="entry name" value="PDZ"/>
    <property type="match status" value="1"/>
</dbReference>
<accession>A0A2P2I2S6</accession>
<reference evidence="3" key="1">
    <citation type="journal article" date="2018" name="Biosci. Biotechnol. Biochem.">
        <title>Polysaccharide hydrolase of the hadal zone amphipods Hirondellea gigas.</title>
        <authorList>
            <person name="Kobayashi H."/>
            <person name="Nagahama T."/>
            <person name="Arai W."/>
            <person name="Sasagawa Y."/>
            <person name="Umeda M."/>
            <person name="Hayashi T."/>
            <person name="Nikaido I."/>
            <person name="Watanabe H."/>
            <person name="Oguri K."/>
            <person name="Kitazato H."/>
            <person name="Fujioka K."/>
            <person name="Kido Y."/>
            <person name="Takami H."/>
        </authorList>
    </citation>
    <scope>NUCLEOTIDE SEQUENCE</scope>
    <source>
        <tissue evidence="3">Whole body</tissue>
    </source>
</reference>
<dbReference type="InterPro" id="IPR051109">
    <property type="entry name" value="MAM_complex_regulator"/>
</dbReference>
<name>A0A2P2I2S6_9CRUS</name>
<evidence type="ECO:0000256" key="1">
    <source>
        <dbReference type="SAM" id="MobiDB-lite"/>
    </source>
</evidence>
<proteinExistence type="evidence at transcript level"/>
<dbReference type="SMART" id="SM00228">
    <property type="entry name" value="PDZ"/>
    <property type="match status" value="1"/>
</dbReference>
<dbReference type="PROSITE" id="PS50106">
    <property type="entry name" value="PDZ"/>
    <property type="match status" value="1"/>
</dbReference>
<evidence type="ECO:0000259" key="2">
    <source>
        <dbReference type="PROSITE" id="PS50106"/>
    </source>
</evidence>
<dbReference type="PANTHER" id="PTHR14063">
    <property type="entry name" value="PROTEIN LIN-7 HOMOLOG"/>
    <property type="match status" value="1"/>
</dbReference>
<dbReference type="CDD" id="cd06752">
    <property type="entry name" value="PDZ_PDZD11-like"/>
    <property type="match status" value="1"/>
</dbReference>
<feature type="domain" description="PDZ" evidence="2">
    <location>
        <begin position="40"/>
        <end position="109"/>
    </location>
</feature>